<accession>A0AC34QMD1</accession>
<evidence type="ECO:0000313" key="2">
    <source>
        <dbReference type="WBParaSite" id="JU765_v2.g1751.t1"/>
    </source>
</evidence>
<sequence>MAAQLTVKNHKIEALDNIPENSCECADSSLYLPTKMAMSRKPTDDFVPLESVLEDVTDISRSPSVDAKKQCCLHGLPCIIATSRESVLSSDSSVATNGRGCLKRGMDGCCTYYMPLSSESVSDQNALDKIREDYNTELPMNSKWKTRWPLMELLSEINLVNKNGSDESVNVSRPVYPDYQASSSTTAKSCRRKSKVARNNVASPVNTPNLTVSSKESVKSSENNSEVSVSLTGINWKTDSSYQKKSNVAQPPGRQQKQHIFSTVPYSDVGVCRQESSQSSSSTKSLRSAASEETIERASDLELVCRYYIGHKTRKDAEKDCFAPDSFFLYHQLPENDCNVDLLRKCIRLFLLYISPKGTTRHYAILRQQHKNGIVYSVCCNQKKIFASLTELVRFYARNKVFTVDGKKQRFPE</sequence>
<dbReference type="WBParaSite" id="JU765_v2.g1751.t1">
    <property type="protein sequence ID" value="JU765_v2.g1751.t1"/>
    <property type="gene ID" value="JU765_v2.g1751"/>
</dbReference>
<proteinExistence type="predicted"/>
<protein>
    <submittedName>
        <fullName evidence="2">SH2 domain-containing protein</fullName>
    </submittedName>
</protein>
<evidence type="ECO:0000313" key="1">
    <source>
        <dbReference type="Proteomes" id="UP000887576"/>
    </source>
</evidence>
<dbReference type="Proteomes" id="UP000887576">
    <property type="component" value="Unplaced"/>
</dbReference>
<name>A0AC34QMD1_9BILA</name>
<organism evidence="1 2">
    <name type="scientific">Panagrolaimus sp. JU765</name>
    <dbReference type="NCBI Taxonomy" id="591449"/>
    <lineage>
        <taxon>Eukaryota</taxon>
        <taxon>Metazoa</taxon>
        <taxon>Ecdysozoa</taxon>
        <taxon>Nematoda</taxon>
        <taxon>Chromadorea</taxon>
        <taxon>Rhabditida</taxon>
        <taxon>Tylenchina</taxon>
        <taxon>Panagrolaimomorpha</taxon>
        <taxon>Panagrolaimoidea</taxon>
        <taxon>Panagrolaimidae</taxon>
        <taxon>Panagrolaimus</taxon>
    </lineage>
</organism>
<reference evidence="2" key="1">
    <citation type="submission" date="2022-11" db="UniProtKB">
        <authorList>
            <consortium name="WormBaseParasite"/>
        </authorList>
    </citation>
    <scope>IDENTIFICATION</scope>
</reference>